<protein>
    <recommendedName>
        <fullName evidence="6">Lipoprotein</fullName>
    </recommendedName>
</protein>
<evidence type="ECO:0000313" key="10">
    <source>
        <dbReference type="Proteomes" id="UP000247416"/>
    </source>
</evidence>
<dbReference type="Pfam" id="PF03180">
    <property type="entry name" value="Lipoprotein_9"/>
    <property type="match status" value="1"/>
</dbReference>
<dbReference type="InterPro" id="IPR004872">
    <property type="entry name" value="Lipoprotein_NlpA"/>
</dbReference>
<evidence type="ECO:0000256" key="3">
    <source>
        <dbReference type="ARBA" id="ARBA00023136"/>
    </source>
</evidence>
<dbReference type="PROSITE" id="PS51257">
    <property type="entry name" value="PROKAR_LIPOPROTEIN"/>
    <property type="match status" value="1"/>
</dbReference>
<dbReference type="Gene3D" id="3.40.190.10">
    <property type="entry name" value="Periplasmic binding protein-like II"/>
    <property type="match status" value="2"/>
</dbReference>
<comment type="similarity">
    <text evidence="6">Belongs to the nlpA lipoprotein family.</text>
</comment>
<organism evidence="9 10">
    <name type="scientific">Ureibacillus chungkukjangi</name>
    <dbReference type="NCBI Taxonomy" id="1202712"/>
    <lineage>
        <taxon>Bacteria</taxon>
        <taxon>Bacillati</taxon>
        <taxon>Bacillota</taxon>
        <taxon>Bacilli</taxon>
        <taxon>Bacillales</taxon>
        <taxon>Caryophanaceae</taxon>
        <taxon>Ureibacillus</taxon>
    </lineage>
</organism>
<dbReference type="AlphaFoldDB" id="A0A318U2Q4"/>
<comment type="caution">
    <text evidence="9">The sequence shown here is derived from an EMBL/GenBank/DDBJ whole genome shotgun (WGS) entry which is preliminary data.</text>
</comment>
<evidence type="ECO:0000256" key="4">
    <source>
        <dbReference type="ARBA" id="ARBA00023139"/>
    </source>
</evidence>
<evidence type="ECO:0000256" key="7">
    <source>
        <dbReference type="PIRSR" id="PIRSR002854-1"/>
    </source>
</evidence>
<sequence length="289" mass="31345">MKKFLSFLLLSVVVLALAACGTAKEEETTNSTNGAADEGATETAKSDKIVIGASNGLHDLILEQAKPILAEEGIELDIQPYQDYIMPNQDLESGDLDANYFQHIPYLETEIAEKGYDFVNAGGIHIEPMGIYSTKYDSLDELPEGATVIISNNPAEEGRFLSLLEAQGLIKLKEGVDKAAATLDDIVENPKKLVIDNKSEPGMLVTYYEEGEGDVVVINSNFAIDAGINPLKDSIAIEGSESPYVNIIAVRAEDKDNEAIKRLVEVLHSDAIQQFIMDEWGGAVVPVNE</sequence>
<accession>A0A318U2Q4</accession>
<evidence type="ECO:0000256" key="2">
    <source>
        <dbReference type="ARBA" id="ARBA00022729"/>
    </source>
</evidence>
<keyword evidence="5 6" id="KW-0449">Lipoprotein</keyword>
<dbReference type="SUPFAM" id="SSF53850">
    <property type="entry name" value="Periplasmic binding protein-like II"/>
    <property type="match status" value="1"/>
</dbReference>
<name>A0A318U2Q4_9BACL</name>
<evidence type="ECO:0000256" key="6">
    <source>
        <dbReference type="PIRNR" id="PIRNR002854"/>
    </source>
</evidence>
<evidence type="ECO:0000256" key="5">
    <source>
        <dbReference type="ARBA" id="ARBA00023288"/>
    </source>
</evidence>
<keyword evidence="3" id="KW-0472">Membrane</keyword>
<dbReference type="PANTHER" id="PTHR30429:SF0">
    <property type="entry name" value="METHIONINE-BINDING LIPOPROTEIN METQ"/>
    <property type="match status" value="1"/>
</dbReference>
<evidence type="ECO:0000313" key="9">
    <source>
        <dbReference type="EMBL" id="PYF06209.1"/>
    </source>
</evidence>
<keyword evidence="10" id="KW-1185">Reference proteome</keyword>
<gene>
    <name evidence="9" type="ORF">BJ095_11138</name>
</gene>
<proteinExistence type="inferred from homology"/>
<feature type="signal peptide" evidence="8">
    <location>
        <begin position="1"/>
        <end position="18"/>
    </location>
</feature>
<dbReference type="PANTHER" id="PTHR30429">
    <property type="entry name" value="D-METHIONINE-BINDING LIPOPROTEIN METQ"/>
    <property type="match status" value="1"/>
</dbReference>
<keyword evidence="2 8" id="KW-0732">Signal</keyword>
<dbReference type="Proteomes" id="UP000247416">
    <property type="component" value="Unassembled WGS sequence"/>
</dbReference>
<dbReference type="OrthoDB" id="9812878at2"/>
<comment type="subcellular location">
    <subcellularLocation>
        <location evidence="1">Membrane</location>
        <topology evidence="1">Lipid-anchor</topology>
    </subcellularLocation>
</comment>
<feature type="chain" id="PRO_5038819601" description="Lipoprotein" evidence="8">
    <location>
        <begin position="19"/>
        <end position="289"/>
    </location>
</feature>
<evidence type="ECO:0000256" key="1">
    <source>
        <dbReference type="ARBA" id="ARBA00004635"/>
    </source>
</evidence>
<reference evidence="9 10" key="1">
    <citation type="submission" date="2018-06" db="EMBL/GenBank/DDBJ databases">
        <title>Genomic Encyclopedia of Archaeal and Bacterial Type Strains, Phase II (KMG-II): from individual species to whole genera.</title>
        <authorList>
            <person name="Goeker M."/>
        </authorList>
    </citation>
    <scope>NUCLEOTIDE SEQUENCE [LARGE SCALE GENOMIC DNA]</scope>
    <source>
        <strain evidence="9 10">KACC 16626</strain>
    </source>
</reference>
<dbReference type="RefSeq" id="WP_107935070.1">
    <property type="nucleotide sequence ID" value="NZ_CP085009.1"/>
</dbReference>
<feature type="lipid moiety-binding region" description="S-diacylglycerol cysteine" evidence="7">
    <location>
        <position position="20"/>
    </location>
</feature>
<dbReference type="EMBL" id="QJTJ01000011">
    <property type="protein sequence ID" value="PYF06209.1"/>
    <property type="molecule type" value="Genomic_DNA"/>
</dbReference>
<dbReference type="PIRSF" id="PIRSF002854">
    <property type="entry name" value="MetQ"/>
    <property type="match status" value="1"/>
</dbReference>
<evidence type="ECO:0000256" key="8">
    <source>
        <dbReference type="SAM" id="SignalP"/>
    </source>
</evidence>
<keyword evidence="4" id="KW-0564">Palmitate</keyword>
<dbReference type="GO" id="GO:0016020">
    <property type="term" value="C:membrane"/>
    <property type="evidence" value="ECO:0007669"/>
    <property type="project" value="UniProtKB-SubCell"/>
</dbReference>